<dbReference type="InterPro" id="IPR050557">
    <property type="entry name" value="RTX_toxin/Mannuronan_C5-epim"/>
</dbReference>
<evidence type="ECO:0000313" key="3">
    <source>
        <dbReference type="EMBL" id="MBL0408447.1"/>
    </source>
</evidence>
<keyword evidence="4" id="KW-1185">Reference proteome</keyword>
<sequence>MAAPTSYTFYGVVEDPFINDFITVDPEAFGYAAGQRITGSLTLSGQAALIWAGLPEAERIFSTAISPDIEFFFEQVTTGNWTQDDFATTQEGSPAVLSLLSSDDQRPLDQLRATLFHSDDPDGPTLRLDQMEFGGAQLTNDDSRSAFVYGAWVPSGVTPNLVYGTADEDRLVLRGELTLAWGGLGEDVIRVRDGEGFVWGQQGDDRLVGNRGRDLLFGGFGDDTISGAGGADFLSGDYGDDTISGGAGDDRVDGGLGNDLIRGDGGRDILDAGGGVDKVFGGSGNDVIFSGTGQFDENFELERSISHGGSGNDVIYARFDAILTGGSGADLFVLGNPSGTLDNLGGLSVTDFRPGVDDLVIYAGESGQYDTFEEIIARGQQMGDDVVFDFFPTSTKDLPSLVLEDVRKSQLTAGDFLFGDF</sequence>
<reference evidence="3" key="1">
    <citation type="submission" date="2021-01" db="EMBL/GenBank/DDBJ databases">
        <title>Microvirga sp.</title>
        <authorList>
            <person name="Kim M.K."/>
        </authorList>
    </citation>
    <scope>NUCLEOTIDE SEQUENCE</scope>
    <source>
        <strain evidence="3">5420S-16</strain>
    </source>
</reference>
<dbReference type="PANTHER" id="PTHR38340:SF1">
    <property type="entry name" value="S-LAYER PROTEIN"/>
    <property type="match status" value="1"/>
</dbReference>
<dbReference type="PRINTS" id="PR00313">
    <property type="entry name" value="CABNDNGRPT"/>
</dbReference>
<evidence type="ECO:0000256" key="1">
    <source>
        <dbReference type="ARBA" id="ARBA00004613"/>
    </source>
</evidence>
<protein>
    <recommendedName>
        <fullName evidence="5">Calcium-binding protein</fullName>
    </recommendedName>
</protein>
<dbReference type="AlphaFoldDB" id="A0A936ZJN5"/>
<dbReference type="GO" id="GO:0005509">
    <property type="term" value="F:calcium ion binding"/>
    <property type="evidence" value="ECO:0007669"/>
    <property type="project" value="InterPro"/>
</dbReference>
<dbReference type="InterPro" id="IPR018511">
    <property type="entry name" value="Hemolysin-typ_Ca-bd_CS"/>
</dbReference>
<comment type="caution">
    <text evidence="3">The sequence shown here is derived from an EMBL/GenBank/DDBJ whole genome shotgun (WGS) entry which is preliminary data.</text>
</comment>
<comment type="subcellular location">
    <subcellularLocation>
        <location evidence="1">Secreted</location>
    </subcellularLocation>
</comment>
<evidence type="ECO:0008006" key="5">
    <source>
        <dbReference type="Google" id="ProtNLM"/>
    </source>
</evidence>
<evidence type="ECO:0000256" key="2">
    <source>
        <dbReference type="ARBA" id="ARBA00022525"/>
    </source>
</evidence>
<accession>A0A936ZJN5</accession>
<dbReference type="GO" id="GO:0005576">
    <property type="term" value="C:extracellular region"/>
    <property type="evidence" value="ECO:0007669"/>
    <property type="project" value="UniProtKB-SubCell"/>
</dbReference>
<dbReference type="EMBL" id="JAEQMY010000222">
    <property type="protein sequence ID" value="MBL0408447.1"/>
    <property type="molecule type" value="Genomic_DNA"/>
</dbReference>
<dbReference type="RefSeq" id="WP_202066367.1">
    <property type="nucleotide sequence ID" value="NZ_JAEQMY010000222.1"/>
</dbReference>
<keyword evidence="2" id="KW-0964">Secreted</keyword>
<organism evidence="3 4">
    <name type="scientific">Microvirga aerilata</name>
    <dbReference type="NCBI Taxonomy" id="670292"/>
    <lineage>
        <taxon>Bacteria</taxon>
        <taxon>Pseudomonadati</taxon>
        <taxon>Pseudomonadota</taxon>
        <taxon>Alphaproteobacteria</taxon>
        <taxon>Hyphomicrobiales</taxon>
        <taxon>Methylobacteriaceae</taxon>
        <taxon>Microvirga</taxon>
    </lineage>
</organism>
<dbReference type="InterPro" id="IPR011049">
    <property type="entry name" value="Serralysin-like_metalloprot_C"/>
</dbReference>
<evidence type="ECO:0000313" key="4">
    <source>
        <dbReference type="Proteomes" id="UP000605848"/>
    </source>
</evidence>
<dbReference type="Gene3D" id="2.150.10.10">
    <property type="entry name" value="Serralysin-like metalloprotease, C-terminal"/>
    <property type="match status" value="3"/>
</dbReference>
<gene>
    <name evidence="3" type="ORF">JKG68_31770</name>
</gene>
<dbReference type="Pfam" id="PF00353">
    <property type="entry name" value="HemolysinCabind"/>
    <property type="match status" value="3"/>
</dbReference>
<dbReference type="PROSITE" id="PS00330">
    <property type="entry name" value="HEMOLYSIN_CALCIUM"/>
    <property type="match status" value="1"/>
</dbReference>
<dbReference type="Proteomes" id="UP000605848">
    <property type="component" value="Unassembled WGS sequence"/>
</dbReference>
<proteinExistence type="predicted"/>
<dbReference type="SUPFAM" id="SSF51120">
    <property type="entry name" value="beta-Roll"/>
    <property type="match status" value="1"/>
</dbReference>
<dbReference type="InterPro" id="IPR001343">
    <property type="entry name" value="Hemolysn_Ca-bd"/>
</dbReference>
<dbReference type="PANTHER" id="PTHR38340">
    <property type="entry name" value="S-LAYER PROTEIN"/>
    <property type="match status" value="1"/>
</dbReference>
<name>A0A936ZJN5_9HYPH</name>